<keyword evidence="2" id="KW-1185">Reference proteome</keyword>
<name>A0A3M7T2E6_BRAPC</name>
<dbReference type="Proteomes" id="UP000276133">
    <property type="component" value="Unassembled WGS sequence"/>
</dbReference>
<dbReference type="AlphaFoldDB" id="A0A3M7T2E6"/>
<proteinExistence type="predicted"/>
<organism evidence="1 2">
    <name type="scientific">Brachionus plicatilis</name>
    <name type="common">Marine rotifer</name>
    <name type="synonym">Brachionus muelleri</name>
    <dbReference type="NCBI Taxonomy" id="10195"/>
    <lineage>
        <taxon>Eukaryota</taxon>
        <taxon>Metazoa</taxon>
        <taxon>Spiralia</taxon>
        <taxon>Gnathifera</taxon>
        <taxon>Rotifera</taxon>
        <taxon>Eurotatoria</taxon>
        <taxon>Monogononta</taxon>
        <taxon>Pseudotrocha</taxon>
        <taxon>Ploima</taxon>
        <taxon>Brachionidae</taxon>
        <taxon>Brachionus</taxon>
    </lineage>
</organism>
<dbReference type="EMBL" id="REGN01000401">
    <property type="protein sequence ID" value="RNA42213.1"/>
    <property type="molecule type" value="Genomic_DNA"/>
</dbReference>
<gene>
    <name evidence="1" type="ORF">BpHYR1_013386</name>
</gene>
<sequence length="64" mass="7294">MPKKIKFESGKNSILDDISQALDIRHHEMLLLFFGTTSKDYKNKKTFPGGETKVVSLTEQPLLK</sequence>
<protein>
    <submittedName>
        <fullName evidence="1">Uncharacterized protein</fullName>
    </submittedName>
</protein>
<accession>A0A3M7T2E6</accession>
<evidence type="ECO:0000313" key="2">
    <source>
        <dbReference type="Proteomes" id="UP000276133"/>
    </source>
</evidence>
<evidence type="ECO:0000313" key="1">
    <source>
        <dbReference type="EMBL" id="RNA42213.1"/>
    </source>
</evidence>
<reference evidence="1 2" key="1">
    <citation type="journal article" date="2018" name="Sci. Rep.">
        <title>Genomic signatures of local adaptation to the degree of environmental predictability in rotifers.</title>
        <authorList>
            <person name="Franch-Gras L."/>
            <person name="Hahn C."/>
            <person name="Garcia-Roger E.M."/>
            <person name="Carmona M.J."/>
            <person name="Serra M."/>
            <person name="Gomez A."/>
        </authorList>
    </citation>
    <scope>NUCLEOTIDE SEQUENCE [LARGE SCALE GENOMIC DNA]</scope>
    <source>
        <strain evidence="1">HYR1</strain>
    </source>
</reference>
<comment type="caution">
    <text evidence="1">The sequence shown here is derived from an EMBL/GenBank/DDBJ whole genome shotgun (WGS) entry which is preliminary data.</text>
</comment>